<dbReference type="AlphaFoldDB" id="D3A0R9"/>
<sequence>MKYENLIQRSDREFKRLTGVTPVLFHEMLQITTEAESRKVKSGRPHTLSLADQLLLTLSYLRHYHTQLELAAIYGLSESNVCRTIRKTEDALIRCKRFSLPKHKNPGDHTVIIDVTESPIERPKKTDGSITAARKSGTRLKSRSYTAEKLKKSSASGRGWVLSMICV</sequence>
<reference evidence="2 3" key="1">
    <citation type="submission" date="2009-10" db="EMBL/GenBank/DDBJ databases">
        <authorList>
            <person name="Weinstock G."/>
            <person name="Sodergren E."/>
            <person name="Clifton S."/>
            <person name="Fulton L."/>
            <person name="Fulton B."/>
            <person name="Courtney L."/>
            <person name="Fronick C."/>
            <person name="Harrison M."/>
            <person name="Strong C."/>
            <person name="Farmer C."/>
            <person name="Delahaunty K."/>
            <person name="Markovic C."/>
            <person name="Hall O."/>
            <person name="Minx P."/>
            <person name="Tomlinson C."/>
            <person name="Mitreva M."/>
            <person name="Nelson J."/>
            <person name="Hou S."/>
            <person name="Wollam A."/>
            <person name="Pepin K.H."/>
            <person name="Johnson M."/>
            <person name="Bhonagiri V."/>
            <person name="Nash W.E."/>
            <person name="Warren W."/>
            <person name="Chinwalla A."/>
            <person name="Mardis E.R."/>
            <person name="Wilson R.K."/>
        </authorList>
    </citation>
    <scope>NUCLEOTIDE SEQUENCE [LARGE SCALE GENOMIC DNA]</scope>
    <source>
        <strain evidence="3">ATCC 25996 / DSM 4631 / NCTC 10774 / M26</strain>
    </source>
</reference>
<evidence type="ECO:0000313" key="2">
    <source>
        <dbReference type="EMBL" id="EFC87052.1"/>
    </source>
</evidence>
<organism evidence="2 3">
    <name type="scientific">Neisseria mucosa (strain ATCC 25996 / DSM 4631 / NCTC 10774 / M26)</name>
    <dbReference type="NCBI Taxonomy" id="546266"/>
    <lineage>
        <taxon>Bacteria</taxon>
        <taxon>Pseudomonadati</taxon>
        <taxon>Pseudomonadota</taxon>
        <taxon>Betaproteobacteria</taxon>
        <taxon>Neisseriales</taxon>
        <taxon>Neisseriaceae</taxon>
        <taxon>Neisseria</taxon>
    </lineage>
</organism>
<dbReference type="STRING" id="546266.NEIMUCOT_06510"/>
<dbReference type="InterPro" id="IPR027805">
    <property type="entry name" value="Transposase_HTH_dom"/>
</dbReference>
<dbReference type="EMBL" id="ACDX02000033">
    <property type="protein sequence ID" value="EFC87052.1"/>
    <property type="molecule type" value="Genomic_DNA"/>
</dbReference>
<name>D3A0R9_NEIM2</name>
<evidence type="ECO:0000259" key="1">
    <source>
        <dbReference type="Pfam" id="PF13613"/>
    </source>
</evidence>
<proteinExistence type="predicted"/>
<accession>D3A0R9</accession>
<dbReference type="eggNOG" id="ENOG502ZJP3">
    <property type="taxonomic scope" value="Bacteria"/>
</dbReference>
<comment type="caution">
    <text evidence="2">The sequence shown here is derived from an EMBL/GenBank/DDBJ whole genome shotgun (WGS) entry which is preliminary data.</text>
</comment>
<protein>
    <recommendedName>
        <fullName evidence="1">Transposase Helix-turn-helix domain-containing protein</fullName>
    </recommendedName>
</protein>
<gene>
    <name evidence="2" type="ORF">NEIMUCOT_06510</name>
</gene>
<dbReference type="Pfam" id="PF13613">
    <property type="entry name" value="HTH_Tnp_4"/>
    <property type="match status" value="1"/>
</dbReference>
<dbReference type="Proteomes" id="UP000003344">
    <property type="component" value="Unassembled WGS sequence"/>
</dbReference>
<feature type="domain" description="Transposase Helix-turn-helix" evidence="1">
    <location>
        <begin position="47"/>
        <end position="93"/>
    </location>
</feature>
<evidence type="ECO:0000313" key="3">
    <source>
        <dbReference type="Proteomes" id="UP000003344"/>
    </source>
</evidence>